<keyword evidence="2" id="KW-1185">Reference proteome</keyword>
<dbReference type="OrthoDB" id="3789784at2759"/>
<protein>
    <submittedName>
        <fullName evidence="1">Uncharacterized protein</fullName>
    </submittedName>
</protein>
<accession>A0A9P4GCR4</accession>
<evidence type="ECO:0000313" key="2">
    <source>
        <dbReference type="Proteomes" id="UP000800039"/>
    </source>
</evidence>
<proteinExistence type="predicted"/>
<dbReference type="Proteomes" id="UP000800039">
    <property type="component" value="Unassembled WGS sequence"/>
</dbReference>
<sequence>MTEAEKKAYKKWNLCDTFCLLLHEVLEKHLQRKQAYLSSIFELNNNVNYPGYGATTDWIAVTPRPRITLVSGHVQPKVLLHSALFVCTKEGDQYAFDGTGEQFGWSSSSWLLDREDFWEQHAVAAKKWQWGDVNSETMRRMICAQDNGYWSLIIWSFDEMFESIGGVVLEKMSPVARVKYDGHTSETNTAVECFHFDQSHADTSPGCPDVIS</sequence>
<reference evidence="1" key="1">
    <citation type="submission" date="2020-01" db="EMBL/GenBank/DDBJ databases">
        <authorList>
            <consortium name="DOE Joint Genome Institute"/>
            <person name="Haridas S."/>
            <person name="Albert R."/>
            <person name="Binder M."/>
            <person name="Bloem J."/>
            <person name="Labutti K."/>
            <person name="Salamov A."/>
            <person name="Andreopoulos B."/>
            <person name="Baker S.E."/>
            <person name="Barry K."/>
            <person name="Bills G."/>
            <person name="Bluhm B.H."/>
            <person name="Cannon C."/>
            <person name="Castanera R."/>
            <person name="Culley D.E."/>
            <person name="Daum C."/>
            <person name="Ezra D."/>
            <person name="Gonzalez J.B."/>
            <person name="Henrissat B."/>
            <person name="Kuo A."/>
            <person name="Liang C."/>
            <person name="Lipzen A."/>
            <person name="Lutzoni F."/>
            <person name="Magnuson J."/>
            <person name="Mondo S."/>
            <person name="Nolan M."/>
            <person name="Ohm R."/>
            <person name="Pangilinan J."/>
            <person name="Park H.-J."/>
            <person name="Ramirez L."/>
            <person name="Alfaro M."/>
            <person name="Sun H."/>
            <person name="Tritt A."/>
            <person name="Yoshinaga Y."/>
            <person name="Zwiers L.-H."/>
            <person name="Turgeon B.G."/>
            <person name="Goodwin S.B."/>
            <person name="Spatafora J.W."/>
            <person name="Crous P.W."/>
            <person name="Grigoriev I.V."/>
        </authorList>
    </citation>
    <scope>NUCLEOTIDE SEQUENCE</scope>
    <source>
        <strain evidence="1">CBS 394.84</strain>
    </source>
</reference>
<dbReference type="AlphaFoldDB" id="A0A9P4GCR4"/>
<comment type="caution">
    <text evidence="1">The sequence shown here is derived from an EMBL/GenBank/DDBJ whole genome shotgun (WGS) entry which is preliminary data.</text>
</comment>
<dbReference type="EMBL" id="ML976617">
    <property type="protein sequence ID" value="KAF1843242.1"/>
    <property type="molecule type" value="Genomic_DNA"/>
</dbReference>
<dbReference type="RefSeq" id="XP_040785805.1">
    <property type="nucleotide sequence ID" value="XM_040937941.1"/>
</dbReference>
<organism evidence="1 2">
    <name type="scientific">Cucurbitaria berberidis CBS 394.84</name>
    <dbReference type="NCBI Taxonomy" id="1168544"/>
    <lineage>
        <taxon>Eukaryota</taxon>
        <taxon>Fungi</taxon>
        <taxon>Dikarya</taxon>
        <taxon>Ascomycota</taxon>
        <taxon>Pezizomycotina</taxon>
        <taxon>Dothideomycetes</taxon>
        <taxon>Pleosporomycetidae</taxon>
        <taxon>Pleosporales</taxon>
        <taxon>Pleosporineae</taxon>
        <taxon>Cucurbitariaceae</taxon>
        <taxon>Cucurbitaria</taxon>
    </lineage>
</organism>
<dbReference type="GeneID" id="63855191"/>
<evidence type="ECO:0000313" key="1">
    <source>
        <dbReference type="EMBL" id="KAF1843242.1"/>
    </source>
</evidence>
<name>A0A9P4GCR4_9PLEO</name>
<gene>
    <name evidence="1" type="ORF">K460DRAFT_418345</name>
</gene>